<evidence type="ECO:0000313" key="3">
    <source>
        <dbReference type="Proteomes" id="UP000008795"/>
    </source>
</evidence>
<name>D6D3E4_9BACE</name>
<dbReference type="Pfam" id="PF12741">
    <property type="entry name" value="SusD-like"/>
    <property type="match status" value="1"/>
</dbReference>
<evidence type="ECO:0000256" key="1">
    <source>
        <dbReference type="SAM" id="SignalP"/>
    </source>
</evidence>
<dbReference type="SUPFAM" id="SSF48452">
    <property type="entry name" value="TPR-like"/>
    <property type="match status" value="1"/>
</dbReference>
<proteinExistence type="predicted"/>
<dbReference type="Proteomes" id="UP000008795">
    <property type="component" value="Chromosome"/>
</dbReference>
<gene>
    <name evidence="2" type="ORF">BXY_40210</name>
</gene>
<organism evidence="2 3">
    <name type="scientific">Bacteroides xylanisolvens XB1A</name>
    <dbReference type="NCBI Taxonomy" id="657309"/>
    <lineage>
        <taxon>Bacteria</taxon>
        <taxon>Pseudomonadati</taxon>
        <taxon>Bacteroidota</taxon>
        <taxon>Bacteroidia</taxon>
        <taxon>Bacteroidales</taxon>
        <taxon>Bacteroidaceae</taxon>
        <taxon>Bacteroides</taxon>
    </lineage>
</organism>
<dbReference type="KEGG" id="bxy:BXY_40210"/>
<evidence type="ECO:0000313" key="2">
    <source>
        <dbReference type="EMBL" id="CBK68946.1"/>
    </source>
</evidence>
<feature type="chain" id="PRO_5003082463" description="Susd and RagB outer membrane lipoprotein" evidence="1">
    <location>
        <begin position="30"/>
        <end position="548"/>
    </location>
</feature>
<accession>D6D3E4</accession>
<dbReference type="PATRIC" id="fig|657309.4.peg.2974"/>
<sequence length="548" mass="61818">MKMILNNRYFGKSLLLVSACSLWILGACTGDFMETNTDPNAVTEEELGYDNLGTGSMITQMQYQMYPCITKDQNIDVNNYQKMFSLAGDIFSGHQGASNMFDSNGRNNTTYDMYPDWCAAAYTVAYQNYMSPWYTLYTKRNINPSTFAVGQILKVFGMHRITDMYGPIPYKDFAPASDVPFTSQQDIYEQFFSELDEAIGILKEFIKDNPGAKPLVSYDKIYGGDFEKWVKFANSLKLRLALRIVYVNETMAQQKAEEAIRDGVFIDNEDNAMLKVDGSATVNPLYMICYTYNDSRLGATLEGYLKGYEDPRLDIWFAKSEVSGFKEYNGIRCGSMFNGNDYKVFSNLNVSSSTPIQFMNAAEVYFLRAEAALRKWNAGGDAETLYENGIATAFSQPLGATQAKAGDATAYMKRTTLPKGYVDPKNSSYSDSSTGQVSVNWADATNFDERLEKIITQKWIALFPDGQEAWSEFRRTGCPRVIRVARNNSGGRIDTKKQVARLPYPTNLSKDYPDLYQEAVNNAELLDGADNGGTKLWWDKRNDKPYQN</sequence>
<dbReference type="HOGENOM" id="CLU_025928_2_0_10"/>
<dbReference type="EMBL" id="FP929033">
    <property type="protein sequence ID" value="CBK68946.1"/>
    <property type="molecule type" value="Genomic_DNA"/>
</dbReference>
<evidence type="ECO:0008006" key="4">
    <source>
        <dbReference type="Google" id="ProtNLM"/>
    </source>
</evidence>
<dbReference type="PROSITE" id="PS51257">
    <property type="entry name" value="PROKAR_LIPOPROTEIN"/>
    <property type="match status" value="1"/>
</dbReference>
<dbReference type="Gene3D" id="1.25.40.390">
    <property type="match status" value="1"/>
</dbReference>
<dbReference type="InterPro" id="IPR024302">
    <property type="entry name" value="SusD-like"/>
</dbReference>
<feature type="signal peptide" evidence="1">
    <location>
        <begin position="1"/>
        <end position="29"/>
    </location>
</feature>
<dbReference type="eggNOG" id="COG4198">
    <property type="taxonomic scope" value="Bacteria"/>
</dbReference>
<protein>
    <recommendedName>
        <fullName evidence="4">Susd and RagB outer membrane lipoprotein</fullName>
    </recommendedName>
</protein>
<reference evidence="2 3" key="2">
    <citation type="submission" date="2010-03" db="EMBL/GenBank/DDBJ databases">
        <authorList>
            <person name="Pajon A."/>
        </authorList>
    </citation>
    <scope>NUCLEOTIDE SEQUENCE [LARGE SCALE GENOMIC DNA]</scope>
    <source>
        <strain evidence="2 3">XB1A</strain>
    </source>
</reference>
<dbReference type="AlphaFoldDB" id="D6D3E4"/>
<dbReference type="InterPro" id="IPR011990">
    <property type="entry name" value="TPR-like_helical_dom_sf"/>
</dbReference>
<keyword evidence="1" id="KW-0732">Signal</keyword>
<reference evidence="2 3" key="1">
    <citation type="submission" date="2010-03" db="EMBL/GenBank/DDBJ databases">
        <title>The genome sequence of Bacteriodes xylanisolvens XB1A.</title>
        <authorList>
            <consortium name="metaHIT consortium -- http://www.metahit.eu/"/>
            <person name="Pajon A."/>
            <person name="Turner K."/>
            <person name="Parkhill J."/>
            <person name="Bernalier A."/>
        </authorList>
    </citation>
    <scope>NUCLEOTIDE SEQUENCE [LARGE SCALE GENOMIC DNA]</scope>
    <source>
        <strain evidence="2 3">XB1A</strain>
    </source>
</reference>